<dbReference type="OrthoDB" id="9804865at2"/>
<feature type="domain" description="EamA" evidence="7">
    <location>
        <begin position="158"/>
        <end position="285"/>
    </location>
</feature>
<dbReference type="AlphaFoldDB" id="A0A451DA89"/>
<evidence type="ECO:0000256" key="2">
    <source>
        <dbReference type="ARBA" id="ARBA00022475"/>
    </source>
</evidence>
<protein>
    <submittedName>
        <fullName evidence="8">EamA-like transporter family protein</fullName>
    </submittedName>
</protein>
<keyword evidence="4 6" id="KW-1133">Transmembrane helix</keyword>
<keyword evidence="3 6" id="KW-0812">Transmembrane</keyword>
<dbReference type="EMBL" id="LR217715">
    <property type="protein sequence ID" value="VFP83207.1"/>
    <property type="molecule type" value="Genomic_DNA"/>
</dbReference>
<keyword evidence="2" id="KW-1003">Cell membrane</keyword>
<evidence type="ECO:0000256" key="6">
    <source>
        <dbReference type="SAM" id="Phobius"/>
    </source>
</evidence>
<sequence>MSSFCSSCKFTLKTPEAVLVFITMIWGGSFLIVNHIMTISGPFWFIGVRFAVATLIVMLMSWRILNMITFKEVQAGALVGLAIGCGYSLQAYGMQTITGSKSAFITALYLPLIPLLQWIFLGLKPNLLSWTGVIFSFSGLLLLSSSNHGPLMFTHSEIATLLSTLAISAEIILISTYATQVNVQRITVVQLGVASLSSFLCMLLNGEPVPSLTPSLLYSTIGLGIASALIQITMNWAQCSVSPTRATIIYAGEPVWAGICGHIAGEYLSPRALLGGTLIIIGILISECKFIHKMTNKRMQNKHQHL</sequence>
<proteinExistence type="predicted"/>
<feature type="domain" description="EamA" evidence="7">
    <location>
        <begin position="19"/>
        <end position="144"/>
    </location>
</feature>
<evidence type="ECO:0000256" key="5">
    <source>
        <dbReference type="ARBA" id="ARBA00023136"/>
    </source>
</evidence>
<dbReference type="Proteomes" id="UP000294368">
    <property type="component" value="Chromosome"/>
</dbReference>
<evidence type="ECO:0000313" key="9">
    <source>
        <dbReference type="Proteomes" id="UP000294368"/>
    </source>
</evidence>
<dbReference type="SUPFAM" id="SSF103481">
    <property type="entry name" value="Multidrug resistance efflux transporter EmrE"/>
    <property type="match status" value="2"/>
</dbReference>
<feature type="transmembrane region" description="Helical" evidence="6">
    <location>
        <begin position="272"/>
        <end position="292"/>
    </location>
</feature>
<dbReference type="PANTHER" id="PTHR42920:SF5">
    <property type="entry name" value="EAMA DOMAIN-CONTAINING PROTEIN"/>
    <property type="match status" value="1"/>
</dbReference>
<feature type="transmembrane region" description="Helical" evidence="6">
    <location>
        <begin position="158"/>
        <end position="178"/>
    </location>
</feature>
<evidence type="ECO:0000256" key="4">
    <source>
        <dbReference type="ARBA" id="ARBA00022989"/>
    </source>
</evidence>
<feature type="transmembrane region" description="Helical" evidence="6">
    <location>
        <begin position="17"/>
        <end position="37"/>
    </location>
</feature>
<dbReference type="Pfam" id="PF00892">
    <property type="entry name" value="EamA"/>
    <property type="match status" value="2"/>
</dbReference>
<evidence type="ECO:0000256" key="3">
    <source>
        <dbReference type="ARBA" id="ARBA00022692"/>
    </source>
</evidence>
<gene>
    <name evidence="8" type="ORF">ERCIKOCA2762_447</name>
</gene>
<comment type="subcellular location">
    <subcellularLocation>
        <location evidence="1">Cell membrane</location>
        <topology evidence="1">Multi-pass membrane protein</topology>
    </subcellularLocation>
</comment>
<reference evidence="8 9" key="1">
    <citation type="submission" date="2019-02" db="EMBL/GenBank/DDBJ databases">
        <authorList>
            <person name="Manzano-Marin A."/>
            <person name="Manzano-Marin A."/>
        </authorList>
    </citation>
    <scope>NUCLEOTIDE SEQUENCE [LARGE SCALE GENOMIC DNA]</scope>
    <source>
        <strain evidence="8 9">ErCikochiana</strain>
    </source>
</reference>
<dbReference type="InterPro" id="IPR051258">
    <property type="entry name" value="Diverse_Substrate_Transporter"/>
</dbReference>
<feature type="transmembrane region" description="Helical" evidence="6">
    <location>
        <begin position="216"/>
        <end position="237"/>
    </location>
</feature>
<evidence type="ECO:0000259" key="7">
    <source>
        <dbReference type="Pfam" id="PF00892"/>
    </source>
</evidence>
<dbReference type="GO" id="GO:0005886">
    <property type="term" value="C:plasma membrane"/>
    <property type="evidence" value="ECO:0007669"/>
    <property type="project" value="UniProtKB-SubCell"/>
</dbReference>
<accession>A0A451DA89</accession>
<feature type="transmembrane region" description="Helical" evidence="6">
    <location>
        <begin position="103"/>
        <end position="121"/>
    </location>
</feature>
<dbReference type="InterPro" id="IPR000620">
    <property type="entry name" value="EamA_dom"/>
</dbReference>
<organism evidence="8 9">
    <name type="scientific">Candidatus Erwinia haradaeae</name>
    <dbReference type="NCBI Taxonomy" id="1922217"/>
    <lineage>
        <taxon>Bacteria</taxon>
        <taxon>Pseudomonadati</taxon>
        <taxon>Pseudomonadota</taxon>
        <taxon>Gammaproteobacteria</taxon>
        <taxon>Enterobacterales</taxon>
        <taxon>Erwiniaceae</taxon>
        <taxon>Erwinia</taxon>
    </lineage>
</organism>
<feature type="transmembrane region" description="Helical" evidence="6">
    <location>
        <begin position="43"/>
        <end position="62"/>
    </location>
</feature>
<name>A0A451DA89_9GAMM</name>
<evidence type="ECO:0000313" key="8">
    <source>
        <dbReference type="EMBL" id="VFP83207.1"/>
    </source>
</evidence>
<dbReference type="PANTHER" id="PTHR42920">
    <property type="entry name" value="OS03G0707200 PROTEIN-RELATED"/>
    <property type="match status" value="1"/>
</dbReference>
<dbReference type="InterPro" id="IPR037185">
    <property type="entry name" value="EmrE-like"/>
</dbReference>
<evidence type="ECO:0000256" key="1">
    <source>
        <dbReference type="ARBA" id="ARBA00004651"/>
    </source>
</evidence>
<feature type="transmembrane region" description="Helical" evidence="6">
    <location>
        <begin position="127"/>
        <end position="146"/>
    </location>
</feature>
<feature type="transmembrane region" description="Helical" evidence="6">
    <location>
        <begin position="184"/>
        <end position="204"/>
    </location>
</feature>
<keyword evidence="5 6" id="KW-0472">Membrane</keyword>
<dbReference type="RefSeq" id="WP_157988571.1">
    <property type="nucleotide sequence ID" value="NZ_LR217715.1"/>
</dbReference>